<reference evidence="2" key="1">
    <citation type="submission" date="2023-03" db="UniProtKB">
        <authorList>
            <consortium name="EnsemblPlants"/>
        </authorList>
    </citation>
    <scope>IDENTIFICATION</scope>
</reference>
<dbReference type="AlphaFoldDB" id="A0A9I9EC06"/>
<dbReference type="Gramene" id="MELO3C031690.2.1">
    <property type="protein sequence ID" value="MELO3C031690.2.1"/>
    <property type="gene ID" value="MELO3C031690.2"/>
</dbReference>
<sequence>MFRENNWAKLSPAHRRIPSVQCPPNFEAQSSTMLEKKKKKKKKKEESLAHPFVYIQIEGLSMIMEL</sequence>
<name>A0A9I9EC06_CUCME</name>
<evidence type="ECO:0000313" key="2">
    <source>
        <dbReference type="EnsemblPlants" id="MELO3C031690.2.1"/>
    </source>
</evidence>
<dbReference type="EnsemblPlants" id="MELO3C031690.2.1">
    <property type="protein sequence ID" value="MELO3C031690.2.1"/>
    <property type="gene ID" value="MELO3C031690.2"/>
</dbReference>
<protein>
    <submittedName>
        <fullName evidence="2">Uncharacterized protein</fullName>
    </submittedName>
</protein>
<accession>A0A9I9EC06</accession>
<feature type="region of interest" description="Disordered" evidence="1">
    <location>
        <begin position="1"/>
        <end position="46"/>
    </location>
</feature>
<organism evidence="2">
    <name type="scientific">Cucumis melo</name>
    <name type="common">Muskmelon</name>
    <dbReference type="NCBI Taxonomy" id="3656"/>
    <lineage>
        <taxon>Eukaryota</taxon>
        <taxon>Viridiplantae</taxon>
        <taxon>Streptophyta</taxon>
        <taxon>Embryophyta</taxon>
        <taxon>Tracheophyta</taxon>
        <taxon>Spermatophyta</taxon>
        <taxon>Magnoliopsida</taxon>
        <taxon>eudicotyledons</taxon>
        <taxon>Gunneridae</taxon>
        <taxon>Pentapetalae</taxon>
        <taxon>rosids</taxon>
        <taxon>fabids</taxon>
        <taxon>Cucurbitales</taxon>
        <taxon>Cucurbitaceae</taxon>
        <taxon>Benincaseae</taxon>
        <taxon>Cucumis</taxon>
    </lineage>
</organism>
<proteinExistence type="predicted"/>
<evidence type="ECO:0000256" key="1">
    <source>
        <dbReference type="SAM" id="MobiDB-lite"/>
    </source>
</evidence>